<feature type="region of interest" description="Disordered" evidence="1">
    <location>
        <begin position="366"/>
        <end position="385"/>
    </location>
</feature>
<evidence type="ECO:0000256" key="2">
    <source>
        <dbReference type="SAM" id="SignalP"/>
    </source>
</evidence>
<accession>A0A0S4IKM8</accession>
<name>A0A0S4IKM8_BODSA</name>
<evidence type="ECO:0000313" key="5">
    <source>
        <dbReference type="Proteomes" id="UP000051952"/>
    </source>
</evidence>
<evidence type="ECO:0000259" key="3">
    <source>
        <dbReference type="PROSITE" id="PS51352"/>
    </source>
</evidence>
<sequence length="385" mass="43447">MLRSPSIALLVVSTFLLAAFVEAAEDDGADISASKASSGSPSMALPELVERLTNDTYHDFIEDRSRISVVLFYATWHRKSVQLMKTMEDVAEMFAQKEGNNEGEKSEEDKATEDARSAKAPADVVIRFAALHGPHYKKFCQQIGVVTFPILRVVVRGLKQHPYTYTGHSFSAKELYDFIDSIATTDRRQAAASFEVKRQEAMRIPAVVNPTPGLVLSLTTDDYIQYRNSSNILLFVLFYAPWCQHCKGPQETLKFVADYFHRDPTVVIGKFDCEANATFCVETMNIDGYPTFYTVPKPSMAKPGSVYRGGHDSVDIYQHLDIQNQYFEAEGMDEIKQQFEKIRNTPRDQLPEDLSELGGVFAQFKPKKKDEEAPKVLGRKNRGRR</sequence>
<dbReference type="Gene3D" id="3.40.30.10">
    <property type="entry name" value="Glutaredoxin"/>
    <property type="match status" value="2"/>
</dbReference>
<dbReference type="Pfam" id="PF00085">
    <property type="entry name" value="Thioredoxin"/>
    <property type="match status" value="1"/>
</dbReference>
<feature type="signal peptide" evidence="2">
    <location>
        <begin position="1"/>
        <end position="23"/>
    </location>
</feature>
<dbReference type="GO" id="GO:0006457">
    <property type="term" value="P:protein folding"/>
    <property type="evidence" value="ECO:0007669"/>
    <property type="project" value="TreeGrafter"/>
</dbReference>
<keyword evidence="5" id="KW-1185">Reference proteome</keyword>
<dbReference type="GO" id="GO:0003756">
    <property type="term" value="F:protein disulfide isomerase activity"/>
    <property type="evidence" value="ECO:0007669"/>
    <property type="project" value="TreeGrafter"/>
</dbReference>
<dbReference type="CDD" id="cd02961">
    <property type="entry name" value="PDI_a_family"/>
    <property type="match status" value="2"/>
</dbReference>
<dbReference type="Proteomes" id="UP000051952">
    <property type="component" value="Unassembled WGS sequence"/>
</dbReference>
<dbReference type="OrthoDB" id="74910at2759"/>
<dbReference type="PANTHER" id="PTHR45672:SF11">
    <property type="entry name" value="PROTEIN DISULFIDE-ISOMERASE C17H9.14C"/>
    <property type="match status" value="1"/>
</dbReference>
<dbReference type="PROSITE" id="PS51352">
    <property type="entry name" value="THIOREDOXIN_2"/>
    <property type="match status" value="1"/>
</dbReference>
<reference evidence="5" key="1">
    <citation type="submission" date="2015-09" db="EMBL/GenBank/DDBJ databases">
        <authorList>
            <consortium name="Pathogen Informatics"/>
        </authorList>
    </citation>
    <scope>NUCLEOTIDE SEQUENCE [LARGE SCALE GENOMIC DNA]</scope>
    <source>
        <strain evidence="5">Lake Konstanz</strain>
    </source>
</reference>
<evidence type="ECO:0000256" key="1">
    <source>
        <dbReference type="SAM" id="MobiDB-lite"/>
    </source>
</evidence>
<feature type="region of interest" description="Disordered" evidence="1">
    <location>
        <begin position="96"/>
        <end position="116"/>
    </location>
</feature>
<protein>
    <submittedName>
        <fullName evidence="4">Thioredoxin-like protein, putative</fullName>
    </submittedName>
</protein>
<dbReference type="SUPFAM" id="SSF52833">
    <property type="entry name" value="Thioredoxin-like"/>
    <property type="match status" value="2"/>
</dbReference>
<keyword evidence="2" id="KW-0732">Signal</keyword>
<dbReference type="InterPro" id="IPR013766">
    <property type="entry name" value="Thioredoxin_domain"/>
</dbReference>
<proteinExistence type="predicted"/>
<gene>
    <name evidence="4" type="ORF">BSAL_51245</name>
</gene>
<dbReference type="AlphaFoldDB" id="A0A0S4IKM8"/>
<dbReference type="InterPro" id="IPR036249">
    <property type="entry name" value="Thioredoxin-like_sf"/>
</dbReference>
<feature type="chain" id="PRO_5006621404" evidence="2">
    <location>
        <begin position="24"/>
        <end position="385"/>
    </location>
</feature>
<evidence type="ECO:0000313" key="4">
    <source>
        <dbReference type="EMBL" id="CUE66544.1"/>
    </source>
</evidence>
<feature type="domain" description="Thioredoxin" evidence="3">
    <location>
        <begin position="185"/>
        <end position="325"/>
    </location>
</feature>
<organism evidence="4 5">
    <name type="scientific">Bodo saltans</name>
    <name type="common">Flagellated protozoan</name>
    <dbReference type="NCBI Taxonomy" id="75058"/>
    <lineage>
        <taxon>Eukaryota</taxon>
        <taxon>Discoba</taxon>
        <taxon>Euglenozoa</taxon>
        <taxon>Kinetoplastea</taxon>
        <taxon>Metakinetoplastina</taxon>
        <taxon>Eubodonida</taxon>
        <taxon>Bodonidae</taxon>
        <taxon>Bodo</taxon>
    </lineage>
</organism>
<dbReference type="InterPro" id="IPR051063">
    <property type="entry name" value="PDI"/>
</dbReference>
<dbReference type="VEuPathDB" id="TriTrypDB:BSAL_51245"/>
<dbReference type="PANTHER" id="PTHR45672">
    <property type="entry name" value="PROTEIN DISULFIDE-ISOMERASE C17H9.14C-RELATED"/>
    <property type="match status" value="1"/>
</dbReference>
<feature type="compositionally biased region" description="Basic and acidic residues" evidence="1">
    <location>
        <begin position="99"/>
        <end position="116"/>
    </location>
</feature>
<dbReference type="GO" id="GO:0005783">
    <property type="term" value="C:endoplasmic reticulum"/>
    <property type="evidence" value="ECO:0007669"/>
    <property type="project" value="TreeGrafter"/>
</dbReference>
<dbReference type="EMBL" id="CYKH01000057">
    <property type="protein sequence ID" value="CUE66544.1"/>
    <property type="molecule type" value="Genomic_DNA"/>
</dbReference>